<evidence type="ECO:0000313" key="4">
    <source>
        <dbReference type="Proteomes" id="UP000290189"/>
    </source>
</evidence>
<dbReference type="AlphaFoldDB" id="A0A3P3YJM7"/>
<dbReference type="Pfam" id="PF01764">
    <property type="entry name" value="Lipase_3"/>
    <property type="match status" value="1"/>
</dbReference>
<keyword evidence="1" id="KW-0732">Signal</keyword>
<dbReference type="SUPFAM" id="SSF53474">
    <property type="entry name" value="alpha/beta-Hydrolases"/>
    <property type="match status" value="1"/>
</dbReference>
<feature type="chain" id="PRO_5018219383" description="Fungal lipase-type domain-containing protein" evidence="1">
    <location>
        <begin position="42"/>
        <end position="409"/>
    </location>
</feature>
<dbReference type="EMBL" id="OVEO01000013">
    <property type="protein sequence ID" value="SPQ99970.1"/>
    <property type="molecule type" value="Genomic_DNA"/>
</dbReference>
<gene>
    <name evidence="3" type="ORF">PLBR_LOCUS7185</name>
</gene>
<reference evidence="3 4" key="1">
    <citation type="submission" date="2018-03" db="EMBL/GenBank/DDBJ databases">
        <authorList>
            <person name="Fogelqvist J."/>
        </authorList>
    </citation>
    <scope>NUCLEOTIDE SEQUENCE [LARGE SCALE GENOMIC DNA]</scope>
</reference>
<geneLocation type="mitochondrion" evidence="3"/>
<feature type="domain" description="Fungal lipase-type" evidence="2">
    <location>
        <begin position="106"/>
        <end position="245"/>
    </location>
</feature>
<dbReference type="InterPro" id="IPR029058">
    <property type="entry name" value="AB_hydrolase_fold"/>
</dbReference>
<dbReference type="Gene3D" id="3.40.50.1820">
    <property type="entry name" value="alpha/beta hydrolase"/>
    <property type="match status" value="1"/>
</dbReference>
<dbReference type="PANTHER" id="PTHR45856:SF24">
    <property type="entry name" value="FUNGAL LIPASE-LIKE DOMAIN-CONTAINING PROTEIN"/>
    <property type="match status" value="1"/>
</dbReference>
<name>A0A3P3YJM7_PLABS</name>
<feature type="signal peptide" evidence="1">
    <location>
        <begin position="1"/>
        <end position="41"/>
    </location>
</feature>
<dbReference type="InterPro" id="IPR051218">
    <property type="entry name" value="Sec_MonoDiacylglyc_Lipase"/>
</dbReference>
<dbReference type="InterPro" id="IPR002921">
    <property type="entry name" value="Fungal_lipase-type"/>
</dbReference>
<proteinExistence type="predicted"/>
<keyword evidence="3" id="KW-0496">Mitochondrion</keyword>
<dbReference type="Proteomes" id="UP000290189">
    <property type="component" value="Unassembled WGS sequence"/>
</dbReference>
<accession>A0A3P3YJM7</accession>
<dbReference type="CDD" id="cd00519">
    <property type="entry name" value="Lipase_3"/>
    <property type="match status" value="1"/>
</dbReference>
<sequence>MVCQLQTNVDRGMLATGDAVSRTSLFLALLLLIVWPFPVAGERPTNFDAERNVRALRYSSAAYDAGNSEAVKQKTGVEVDERCFIRDPNSRGFVGYYGGGNVNEVVVAYRGTTDGWEGVMNLYTDGNAKFHLHPSGASLHQGFANAFAVTFQAYGLCLVELLNKHADVDDVVFTGHSLGGALATLAAFEFDIVARRARVQPHLYTFGCPKVGDLEFARLFGNTLVAGYAFRSVNELDLVPKVPSVDISINDATASLKGGAVSGFVGGSARSVASAAMDSTKTVTVVVLEDRRYWIQKVLRIGKLTKVERIVPAAMNAATMANVCKSVGRNAGMSVISAAVARGVTYACERVFAATFDGNVCNKFHHVGHEIRYTPPKRFIDRVKSASVYHHKIEGYMTMANELAMLKGA</sequence>
<dbReference type="GO" id="GO:0006629">
    <property type="term" value="P:lipid metabolic process"/>
    <property type="evidence" value="ECO:0007669"/>
    <property type="project" value="InterPro"/>
</dbReference>
<evidence type="ECO:0000313" key="3">
    <source>
        <dbReference type="EMBL" id="SPQ99970.1"/>
    </source>
</evidence>
<evidence type="ECO:0000256" key="1">
    <source>
        <dbReference type="SAM" id="SignalP"/>
    </source>
</evidence>
<evidence type="ECO:0000259" key="2">
    <source>
        <dbReference type="Pfam" id="PF01764"/>
    </source>
</evidence>
<organism evidence="3 4">
    <name type="scientific">Plasmodiophora brassicae</name>
    <name type="common">Clubroot disease agent</name>
    <dbReference type="NCBI Taxonomy" id="37360"/>
    <lineage>
        <taxon>Eukaryota</taxon>
        <taxon>Sar</taxon>
        <taxon>Rhizaria</taxon>
        <taxon>Endomyxa</taxon>
        <taxon>Phytomyxea</taxon>
        <taxon>Plasmodiophorida</taxon>
        <taxon>Plasmodiophoridae</taxon>
        <taxon>Plasmodiophora</taxon>
    </lineage>
</organism>
<dbReference type="PANTHER" id="PTHR45856">
    <property type="entry name" value="ALPHA/BETA-HYDROLASES SUPERFAMILY PROTEIN"/>
    <property type="match status" value="1"/>
</dbReference>
<protein>
    <recommendedName>
        <fullName evidence="2">Fungal lipase-type domain-containing protein</fullName>
    </recommendedName>
</protein>